<evidence type="ECO:0000259" key="2">
    <source>
        <dbReference type="Pfam" id="PF20976"/>
    </source>
</evidence>
<dbReference type="GO" id="GO:0008033">
    <property type="term" value="P:tRNA processing"/>
    <property type="evidence" value="ECO:0007669"/>
    <property type="project" value="InterPro"/>
</dbReference>
<dbReference type="PANTHER" id="PTHR28173">
    <property type="entry name" value="RIBONUCLEASES P/MRP PROTEIN SUBUNIT POP8"/>
    <property type="match status" value="1"/>
</dbReference>
<dbReference type="AlphaFoldDB" id="A0A4Z1P6B2"/>
<dbReference type="STRING" id="86259.A0A4Z1P6B2"/>
<dbReference type="InterPro" id="IPR020347">
    <property type="entry name" value="Pop8"/>
</dbReference>
<dbReference type="PANTHER" id="PTHR28173:SF1">
    <property type="entry name" value="RIBONUCLEASES P_MRP PROTEIN SUBUNIT POP8"/>
    <property type="match status" value="1"/>
</dbReference>
<dbReference type="InterPro" id="IPR049128">
    <property type="entry name" value="Pop8-like_dom"/>
</dbReference>
<feature type="domain" description="Ribonucleases P/MRP subunit Pop8-like" evidence="2">
    <location>
        <begin position="61"/>
        <end position="140"/>
    </location>
</feature>
<organism evidence="3 4">
    <name type="scientific">Venturia nashicola</name>
    <dbReference type="NCBI Taxonomy" id="86259"/>
    <lineage>
        <taxon>Eukaryota</taxon>
        <taxon>Fungi</taxon>
        <taxon>Dikarya</taxon>
        <taxon>Ascomycota</taxon>
        <taxon>Pezizomycotina</taxon>
        <taxon>Dothideomycetes</taxon>
        <taxon>Pleosporomycetidae</taxon>
        <taxon>Venturiales</taxon>
        <taxon>Venturiaceae</taxon>
        <taxon>Venturia</taxon>
    </lineage>
</organism>
<feature type="compositionally biased region" description="Polar residues" evidence="1">
    <location>
        <begin position="19"/>
        <end position="34"/>
    </location>
</feature>
<keyword evidence="4" id="KW-1185">Reference proteome</keyword>
<dbReference type="Proteomes" id="UP000298493">
    <property type="component" value="Unassembled WGS sequence"/>
</dbReference>
<dbReference type="Pfam" id="PF20976">
    <property type="entry name" value="Pop8"/>
    <property type="match status" value="1"/>
</dbReference>
<reference evidence="3 4" key="1">
    <citation type="submission" date="2019-04" db="EMBL/GenBank/DDBJ databases">
        <title>High contiguity whole genome sequence and gene annotation resource for two Venturia nashicola isolates.</title>
        <authorList>
            <person name="Prokchorchik M."/>
            <person name="Won K."/>
            <person name="Lee Y."/>
            <person name="Choi E.D."/>
            <person name="Segonzac C."/>
            <person name="Sohn K.H."/>
        </authorList>
    </citation>
    <scope>NUCLEOTIDE SEQUENCE [LARGE SCALE GENOMIC DNA]</scope>
    <source>
        <strain evidence="3 4">PRI2</strain>
    </source>
</reference>
<proteinExistence type="predicted"/>
<evidence type="ECO:0000256" key="1">
    <source>
        <dbReference type="SAM" id="MobiDB-lite"/>
    </source>
</evidence>
<comment type="caution">
    <text evidence="3">The sequence shown here is derived from an EMBL/GenBank/DDBJ whole genome shotgun (WGS) entry which is preliminary data.</text>
</comment>
<protein>
    <submittedName>
        <fullName evidence="3">Mitochondrial escape protein 2</fullName>
    </submittedName>
</protein>
<evidence type="ECO:0000313" key="4">
    <source>
        <dbReference type="Proteomes" id="UP000298493"/>
    </source>
</evidence>
<dbReference type="GO" id="GO:0004526">
    <property type="term" value="F:ribonuclease P activity"/>
    <property type="evidence" value="ECO:0007669"/>
    <property type="project" value="TreeGrafter"/>
</dbReference>
<evidence type="ECO:0000313" key="3">
    <source>
        <dbReference type="EMBL" id="TID19905.1"/>
    </source>
</evidence>
<dbReference type="GO" id="GO:0034965">
    <property type="term" value="P:intronic box C/D snoRNA processing"/>
    <property type="evidence" value="ECO:0007669"/>
    <property type="project" value="TreeGrafter"/>
</dbReference>
<dbReference type="OrthoDB" id="5530243at2759"/>
<name>A0A4Z1P6B2_9PEZI</name>
<dbReference type="EMBL" id="SNSC02000011">
    <property type="protein sequence ID" value="TID19905.1"/>
    <property type="molecule type" value="Genomic_DNA"/>
</dbReference>
<dbReference type="GO" id="GO:0005655">
    <property type="term" value="C:nucleolar ribonuclease P complex"/>
    <property type="evidence" value="ECO:0007669"/>
    <property type="project" value="InterPro"/>
</dbReference>
<dbReference type="GO" id="GO:0000294">
    <property type="term" value="P:nuclear-transcribed mRNA catabolic process, RNase MRP-dependent"/>
    <property type="evidence" value="ECO:0007669"/>
    <property type="project" value="TreeGrafter"/>
</dbReference>
<sequence length="179" mass="19474">MTVPTPTAIATEDPPVSPMDQQVTDGTRSNSVHQTETRPRKRQKPNGSATYHTATLRSPRWTYFHLQLFTSSASSSNPTADEPTLDAITVRRYLSAALSRFLGQMGSAIPVDILKIDQQHVWIRVPSDDATAVHGAMSSWVSNQGGMGDGTGVRWILNGRDDWLVRLGGVKGGQDLFAA</sequence>
<accession>A0A4Z1P6B2</accession>
<gene>
    <name evidence="3" type="ORF">E6O75_ATG07365</name>
</gene>
<dbReference type="GO" id="GO:0000171">
    <property type="term" value="F:ribonuclease MRP activity"/>
    <property type="evidence" value="ECO:0007669"/>
    <property type="project" value="TreeGrafter"/>
</dbReference>
<dbReference type="GO" id="GO:0000172">
    <property type="term" value="C:ribonuclease MRP complex"/>
    <property type="evidence" value="ECO:0007669"/>
    <property type="project" value="InterPro"/>
</dbReference>
<feature type="region of interest" description="Disordered" evidence="1">
    <location>
        <begin position="1"/>
        <end position="52"/>
    </location>
</feature>